<sequence length="167" mass="18804">MARVSFVPLDDLPEALRDAVARGQQSRMLSSSRPVQVWAHRPNAALAWLGLLESLHQDSLLDERLRELVRLKIASITTCQACQLARKSDQVTEDDVACISSDNDRFKPSERAALTFAELFASDYMAISDEHYVRLAEFFSEAQVVELNMYCALMLAGGRMTYVQQAY</sequence>
<proteinExistence type="predicted"/>
<gene>
    <name evidence="1" type="ORF">EJA06_020845</name>
</gene>
<dbReference type="SUPFAM" id="SSF69118">
    <property type="entry name" value="AhpD-like"/>
    <property type="match status" value="1"/>
</dbReference>
<dbReference type="PANTHER" id="PTHR34846">
    <property type="entry name" value="4-CARBOXYMUCONOLACTONE DECARBOXYLASE FAMILY PROTEIN (AFU_ORTHOLOGUE AFUA_6G11590)"/>
    <property type="match status" value="1"/>
</dbReference>
<dbReference type="EMBL" id="RWYU02000010">
    <property type="protein sequence ID" value="RYJ59930.1"/>
    <property type="molecule type" value="Genomic_DNA"/>
</dbReference>
<organism evidence="1 2">
    <name type="scientific">Pseudomonas songnenensis</name>
    <dbReference type="NCBI Taxonomy" id="1176259"/>
    <lineage>
        <taxon>Bacteria</taxon>
        <taxon>Pseudomonadati</taxon>
        <taxon>Pseudomonadota</taxon>
        <taxon>Gammaproteobacteria</taxon>
        <taxon>Pseudomonadales</taxon>
        <taxon>Pseudomonadaceae</taxon>
        <taxon>Pseudomonas</taxon>
    </lineage>
</organism>
<comment type="caution">
    <text evidence="1">The sequence shown here is derived from an EMBL/GenBank/DDBJ whole genome shotgun (WGS) entry which is preliminary data.</text>
</comment>
<dbReference type="Gene3D" id="1.20.1290.10">
    <property type="entry name" value="AhpD-like"/>
    <property type="match status" value="1"/>
</dbReference>
<dbReference type="OrthoDB" id="4704294at2"/>
<dbReference type="Proteomes" id="UP000282800">
    <property type="component" value="Unassembled WGS sequence"/>
</dbReference>
<evidence type="ECO:0000313" key="1">
    <source>
        <dbReference type="EMBL" id="RYJ59930.1"/>
    </source>
</evidence>
<reference evidence="1 2" key="1">
    <citation type="submission" date="2019-01" db="EMBL/GenBank/DDBJ databases">
        <title>High-quality draft genome of. Pseudomonas songnenensis str. L103, a full-fledged denitrifier isolated from 100 meters deep aquifer in a heavily nitrogen fertilized agricultural area.</title>
        <authorList>
            <person name="Liu M."/>
            <person name="Liu B."/>
        </authorList>
    </citation>
    <scope>NUCLEOTIDE SEQUENCE [LARGE SCALE GENOMIC DNA]</scope>
    <source>
        <strain evidence="1 2">L103</strain>
    </source>
</reference>
<name>A0A482TX56_9PSED</name>
<dbReference type="AlphaFoldDB" id="A0A482TX56"/>
<evidence type="ECO:0000313" key="2">
    <source>
        <dbReference type="Proteomes" id="UP000282800"/>
    </source>
</evidence>
<accession>A0A482TX56</accession>
<dbReference type="InterPro" id="IPR029032">
    <property type="entry name" value="AhpD-like"/>
</dbReference>
<protein>
    <submittedName>
        <fullName evidence="1">Carboxymuconolactone decarboxylase family protein</fullName>
    </submittedName>
</protein>
<dbReference type="PANTHER" id="PTHR34846:SF10">
    <property type="entry name" value="CYTOPLASMIC PROTEIN"/>
    <property type="match status" value="1"/>
</dbReference>